<organism evidence="3 4">
    <name type="scientific">Paeniroseomonas aquatica</name>
    <dbReference type="NCBI Taxonomy" id="373043"/>
    <lineage>
        <taxon>Bacteria</taxon>
        <taxon>Pseudomonadati</taxon>
        <taxon>Pseudomonadota</taxon>
        <taxon>Alphaproteobacteria</taxon>
        <taxon>Acetobacterales</taxon>
        <taxon>Acetobacteraceae</taxon>
        <taxon>Paeniroseomonas</taxon>
    </lineage>
</organism>
<evidence type="ECO:0000313" key="4">
    <source>
        <dbReference type="Proteomes" id="UP001529369"/>
    </source>
</evidence>
<comment type="caution">
    <text evidence="3">The sequence shown here is derived from an EMBL/GenBank/DDBJ whole genome shotgun (WGS) entry which is preliminary data.</text>
</comment>
<evidence type="ECO:0000256" key="2">
    <source>
        <dbReference type="SAM" id="SignalP"/>
    </source>
</evidence>
<proteinExistence type="inferred from homology"/>
<accession>A0ABT8A6C3</accession>
<dbReference type="InterPro" id="IPR042100">
    <property type="entry name" value="Bug_dom1"/>
</dbReference>
<dbReference type="SUPFAM" id="SSF53850">
    <property type="entry name" value="Periplasmic binding protein-like II"/>
    <property type="match status" value="1"/>
</dbReference>
<keyword evidence="4" id="KW-1185">Reference proteome</keyword>
<feature type="signal peptide" evidence="2">
    <location>
        <begin position="1"/>
        <end position="23"/>
    </location>
</feature>
<dbReference type="Gene3D" id="3.40.190.150">
    <property type="entry name" value="Bordetella uptake gene, domain 1"/>
    <property type="match status" value="1"/>
</dbReference>
<protein>
    <submittedName>
        <fullName evidence="3">Tripartite tricarboxylate transporter substrate binding protein</fullName>
    </submittedName>
</protein>
<dbReference type="Gene3D" id="3.40.190.10">
    <property type="entry name" value="Periplasmic binding protein-like II"/>
    <property type="match status" value="1"/>
</dbReference>
<dbReference type="CDD" id="cd13578">
    <property type="entry name" value="PBP2_Bug27"/>
    <property type="match status" value="1"/>
</dbReference>
<dbReference type="PANTHER" id="PTHR42928:SF5">
    <property type="entry name" value="BLR1237 PROTEIN"/>
    <property type="match status" value="1"/>
</dbReference>
<sequence length="322" mass="33433">MIGRRAALGLAALAAPIIFKAGAQEARTIRLVVPYPPGGASDVIARLLAGPMGEILGQTVVVENRPGANGAIAGELVVRSPPDGLTLFMGNAGPSAMNQALLGRRLPYDSVTDFTPICLVSSVPMVLGIYPGHPAKTLQELIAYARARPGEVNYATGGIGSAPHLVLAQLATLSGIDWVQVAFRGGQQAIAAVVAGQVPFLMDTAPVVLPQVREGRVRGLAVTSAQRVAAAPEIPTIAEQGFPGFEATSWGGILGPARMPPAVTTRLNAAVVRAMDMPAVVEAYARLGIDRRASTPEAFGAHIAAELARWTEVVRVAEIKPE</sequence>
<feature type="chain" id="PRO_5047059112" evidence="2">
    <location>
        <begin position="24"/>
        <end position="322"/>
    </location>
</feature>
<evidence type="ECO:0000256" key="1">
    <source>
        <dbReference type="ARBA" id="ARBA00006987"/>
    </source>
</evidence>
<comment type="similarity">
    <text evidence="1">Belongs to the UPF0065 (bug) family.</text>
</comment>
<dbReference type="EMBL" id="JAUFPN010000142">
    <property type="protein sequence ID" value="MDN3565264.1"/>
    <property type="molecule type" value="Genomic_DNA"/>
</dbReference>
<dbReference type="InterPro" id="IPR005064">
    <property type="entry name" value="BUG"/>
</dbReference>
<dbReference type="PANTHER" id="PTHR42928">
    <property type="entry name" value="TRICARBOXYLATE-BINDING PROTEIN"/>
    <property type="match status" value="1"/>
</dbReference>
<dbReference type="Proteomes" id="UP001529369">
    <property type="component" value="Unassembled WGS sequence"/>
</dbReference>
<keyword evidence="2" id="KW-0732">Signal</keyword>
<evidence type="ECO:0000313" key="3">
    <source>
        <dbReference type="EMBL" id="MDN3565264.1"/>
    </source>
</evidence>
<dbReference type="Pfam" id="PF03401">
    <property type="entry name" value="TctC"/>
    <property type="match status" value="1"/>
</dbReference>
<name>A0ABT8A6C3_9PROT</name>
<gene>
    <name evidence="3" type="ORF">QWZ14_12910</name>
</gene>
<dbReference type="PIRSF" id="PIRSF017082">
    <property type="entry name" value="YflP"/>
    <property type="match status" value="1"/>
</dbReference>
<dbReference type="RefSeq" id="WP_290317080.1">
    <property type="nucleotide sequence ID" value="NZ_JAUFPN010000142.1"/>
</dbReference>
<reference evidence="4" key="1">
    <citation type="journal article" date="2019" name="Int. J. Syst. Evol. Microbiol.">
        <title>The Global Catalogue of Microorganisms (GCM) 10K type strain sequencing project: providing services to taxonomists for standard genome sequencing and annotation.</title>
        <authorList>
            <consortium name="The Broad Institute Genomics Platform"/>
            <consortium name="The Broad Institute Genome Sequencing Center for Infectious Disease"/>
            <person name="Wu L."/>
            <person name="Ma J."/>
        </authorList>
    </citation>
    <scope>NUCLEOTIDE SEQUENCE [LARGE SCALE GENOMIC DNA]</scope>
    <source>
        <strain evidence="4">CECT 7131</strain>
    </source>
</reference>